<dbReference type="RefSeq" id="WP_151903160.1">
    <property type="nucleotide sequence ID" value="NZ_CP045032.1"/>
</dbReference>
<feature type="chain" id="PRO_5038686387" evidence="6">
    <location>
        <begin position="23"/>
        <end position="300"/>
    </location>
</feature>
<dbReference type="CDD" id="cd01137">
    <property type="entry name" value="PsaA"/>
    <property type="match status" value="1"/>
</dbReference>
<dbReference type="InterPro" id="IPR006129">
    <property type="entry name" value="AdhesinB"/>
</dbReference>
<organism evidence="7 8">
    <name type="scientific">Corynebacterium urogenitale</name>
    <dbReference type="NCBI Taxonomy" id="2487892"/>
    <lineage>
        <taxon>Bacteria</taxon>
        <taxon>Bacillati</taxon>
        <taxon>Actinomycetota</taxon>
        <taxon>Actinomycetes</taxon>
        <taxon>Mycobacteriales</taxon>
        <taxon>Corynebacteriaceae</taxon>
        <taxon>Corynebacterium</taxon>
    </lineage>
</organism>
<dbReference type="PANTHER" id="PTHR42953:SF1">
    <property type="entry name" value="METAL-BINDING PROTEIN HI_0362-RELATED"/>
    <property type="match status" value="1"/>
</dbReference>
<dbReference type="InterPro" id="IPR050492">
    <property type="entry name" value="Bact_metal-bind_prot9"/>
</dbReference>
<dbReference type="EMBL" id="CP045032">
    <property type="protein sequence ID" value="QFQ02845.1"/>
    <property type="molecule type" value="Genomic_DNA"/>
</dbReference>
<gene>
    <name evidence="7" type="ORF">CUROG_07475</name>
</gene>
<name>A0A5J6ZB28_9CORY</name>
<proteinExistence type="inferred from homology"/>
<evidence type="ECO:0000256" key="1">
    <source>
        <dbReference type="ARBA" id="ARBA00004196"/>
    </source>
</evidence>
<dbReference type="Gene3D" id="3.40.50.1980">
    <property type="entry name" value="Nitrogenase molybdenum iron protein domain"/>
    <property type="match status" value="2"/>
</dbReference>
<accession>A0A5J6ZB28</accession>
<dbReference type="PANTHER" id="PTHR42953">
    <property type="entry name" value="HIGH-AFFINITY ZINC UPTAKE SYSTEM PROTEIN ZNUA-RELATED"/>
    <property type="match status" value="1"/>
</dbReference>
<comment type="subcellular location">
    <subcellularLocation>
        <location evidence="1">Cell envelope</location>
    </subcellularLocation>
</comment>
<evidence type="ECO:0000256" key="2">
    <source>
        <dbReference type="ARBA" id="ARBA00022448"/>
    </source>
</evidence>
<reference evidence="8" key="1">
    <citation type="submission" date="2019-10" db="EMBL/GenBank/DDBJ databases">
        <title>Complete genome sequence of Corynebacterium urogenitalis DSM 108747, isolated from the genital tract of a cow.</title>
        <authorList>
            <person name="Ruckert C."/>
            <person name="Ballas P."/>
            <person name="Wagener K."/>
            <person name="Drillich M."/>
            <person name="Kaempfer P."/>
            <person name="Busse H.-J."/>
            <person name="Ehling-Schulz M."/>
        </authorList>
    </citation>
    <scope>NUCLEOTIDE SEQUENCE [LARGE SCALE GENOMIC DNA]</scope>
    <source>
        <strain evidence="8">LMM 1652</strain>
    </source>
</reference>
<evidence type="ECO:0000256" key="4">
    <source>
        <dbReference type="ARBA" id="ARBA00022729"/>
    </source>
</evidence>
<sequence length="300" mass="32297" precursor="true">MRKLTVALTATTLLAASTGLTACSTDDGAKASDKPQVLTTFTILEDMTQEIAGDAADVHSITEPGAEIHGYDPTPSNIADAAGADLILENGLGLEHWTEKLLKNSQAKRVTVSDGIQPINIEGTDTPNPHAWMSPVLAKTYVDNIVRALSDIAPEQRSTFESNAEAYKKKLDDVDNKLNRGLSELPKIKRTLVTCEGAFSYLTKEADMKEGYIWPVNTEGEITPGQVKQAAEFVKAHEVPSVFCESTVERGPQEQLMRETGAADGGTLYVDSLSPADGPVPTYLDLITHDVTTIVEGLKK</sequence>
<evidence type="ECO:0000256" key="6">
    <source>
        <dbReference type="SAM" id="SignalP"/>
    </source>
</evidence>
<dbReference type="Pfam" id="PF01297">
    <property type="entry name" value="ZnuA"/>
    <property type="match status" value="1"/>
</dbReference>
<comment type="similarity">
    <text evidence="5">Belongs to the bacterial solute-binding protein 9 family.</text>
</comment>
<dbReference type="GO" id="GO:0007155">
    <property type="term" value="P:cell adhesion"/>
    <property type="evidence" value="ECO:0007669"/>
    <property type="project" value="InterPro"/>
</dbReference>
<dbReference type="PRINTS" id="PR00691">
    <property type="entry name" value="ADHESINB"/>
</dbReference>
<dbReference type="AlphaFoldDB" id="A0A5J6ZB28"/>
<dbReference type="GO" id="GO:0030313">
    <property type="term" value="C:cell envelope"/>
    <property type="evidence" value="ECO:0007669"/>
    <property type="project" value="UniProtKB-SubCell"/>
</dbReference>
<keyword evidence="3" id="KW-0479">Metal-binding</keyword>
<dbReference type="SUPFAM" id="SSF53807">
    <property type="entry name" value="Helical backbone' metal receptor"/>
    <property type="match status" value="1"/>
</dbReference>
<feature type="signal peptide" evidence="6">
    <location>
        <begin position="1"/>
        <end position="22"/>
    </location>
</feature>
<evidence type="ECO:0000313" key="7">
    <source>
        <dbReference type="EMBL" id="QFQ02845.1"/>
    </source>
</evidence>
<dbReference type="GO" id="GO:0030001">
    <property type="term" value="P:metal ion transport"/>
    <property type="evidence" value="ECO:0007669"/>
    <property type="project" value="InterPro"/>
</dbReference>
<dbReference type="PROSITE" id="PS51257">
    <property type="entry name" value="PROKAR_LIPOPROTEIN"/>
    <property type="match status" value="1"/>
</dbReference>
<dbReference type="Proteomes" id="UP000326711">
    <property type="component" value="Chromosome"/>
</dbReference>
<keyword evidence="2 5" id="KW-0813">Transport</keyword>
<keyword evidence="8" id="KW-1185">Reference proteome</keyword>
<dbReference type="InterPro" id="IPR006127">
    <property type="entry name" value="ZnuA-like"/>
</dbReference>
<evidence type="ECO:0000256" key="3">
    <source>
        <dbReference type="ARBA" id="ARBA00022723"/>
    </source>
</evidence>
<dbReference type="GO" id="GO:0046872">
    <property type="term" value="F:metal ion binding"/>
    <property type="evidence" value="ECO:0007669"/>
    <property type="project" value="UniProtKB-KW"/>
</dbReference>
<protein>
    <submittedName>
        <fullName evidence="7">Putative periplasmic iron-binding protein</fullName>
    </submittedName>
</protein>
<keyword evidence="4 6" id="KW-0732">Signal</keyword>
<dbReference type="KEGG" id="cuo:CUROG_07475"/>
<evidence type="ECO:0000313" key="8">
    <source>
        <dbReference type="Proteomes" id="UP000326711"/>
    </source>
</evidence>
<dbReference type="InterPro" id="IPR006128">
    <property type="entry name" value="Lipoprotein_PsaA-like"/>
</dbReference>
<dbReference type="OrthoDB" id="9810636at2"/>
<evidence type="ECO:0000256" key="5">
    <source>
        <dbReference type="RuleBase" id="RU003512"/>
    </source>
</evidence>
<dbReference type="PRINTS" id="PR00690">
    <property type="entry name" value="ADHESNFAMILY"/>
</dbReference>